<dbReference type="CDD" id="cd06171">
    <property type="entry name" value="Sigma70_r4"/>
    <property type="match status" value="1"/>
</dbReference>
<dbReference type="EMBL" id="FNJI01000010">
    <property type="protein sequence ID" value="SDP09733.1"/>
    <property type="molecule type" value="Genomic_DNA"/>
</dbReference>
<dbReference type="NCBIfam" id="NF005143">
    <property type="entry name" value="PRK06596.1"/>
    <property type="match status" value="1"/>
</dbReference>
<dbReference type="SUPFAM" id="SSF88946">
    <property type="entry name" value="Sigma2 domain of RNA polymerase sigma factors"/>
    <property type="match status" value="1"/>
</dbReference>
<name>A0A1H0PXD0_9BACT</name>
<dbReference type="PANTHER" id="PTHR30376:SF3">
    <property type="entry name" value="RNA POLYMERASE SIGMA FACTOR RPOH"/>
    <property type="match status" value="1"/>
</dbReference>
<dbReference type="NCBIfam" id="TIGR02937">
    <property type="entry name" value="sigma70-ECF"/>
    <property type="match status" value="1"/>
</dbReference>
<feature type="region of interest" description="Disordered" evidence="6">
    <location>
        <begin position="1"/>
        <end position="32"/>
    </location>
</feature>
<dbReference type="Pfam" id="PF04542">
    <property type="entry name" value="Sigma70_r2"/>
    <property type="match status" value="1"/>
</dbReference>
<protein>
    <submittedName>
        <fullName evidence="8">RNA polymerase, sigma 32 subunit, RpoH</fullName>
    </submittedName>
</protein>
<sequence>MTDNTIIEPDIEAEPVDNAKDDGGDEIDTGYENPLVSVSDDENLPALSNPALHRYLQEISQYELLSREETDELAIRFREEGDQDAAYRLVSSNLRLVVKVAMDFQKYWMQNFMDLIQEGNVGLVQATKKFDPYRGVKFSYYAAYWIRAYVLKFIMDNWRLVKIGTTQAQRKLFFSLNKERKLLEGQGFKAEPKLLAQRLNVKEKEVVEMGQRMDNWDVSLESPVRSDSDDEQKNFLPSNGPGIESTVAGKEIKVKLAELLEVLKDKLNDKEKMILEKRLLTDEPMTLQNIADKFDISRERVRQIEVNLLKKMKKYLETEMPDIVDYFDGEKIVIDSSPE</sequence>
<dbReference type="Proteomes" id="UP000199073">
    <property type="component" value="Unassembled WGS sequence"/>
</dbReference>
<dbReference type="PANTHER" id="PTHR30376">
    <property type="entry name" value="SIGMA FACTOR RPOH HEAT SHOCK RELATED"/>
    <property type="match status" value="1"/>
</dbReference>
<keyword evidence="4" id="KW-0238">DNA-binding</keyword>
<dbReference type="OrthoDB" id="9809557at2"/>
<evidence type="ECO:0000256" key="2">
    <source>
        <dbReference type="ARBA" id="ARBA00023015"/>
    </source>
</evidence>
<dbReference type="InterPro" id="IPR014284">
    <property type="entry name" value="RNA_pol_sigma-70_dom"/>
</dbReference>
<evidence type="ECO:0000313" key="8">
    <source>
        <dbReference type="EMBL" id="SDP09733.1"/>
    </source>
</evidence>
<dbReference type="SUPFAM" id="SSF88659">
    <property type="entry name" value="Sigma3 and sigma4 domains of RNA polymerase sigma factors"/>
    <property type="match status" value="1"/>
</dbReference>
<comment type="similarity">
    <text evidence="1">Belongs to the sigma-70 factor family.</text>
</comment>
<dbReference type="InterPro" id="IPR009042">
    <property type="entry name" value="RNA_pol_sigma70_r1_2"/>
</dbReference>
<dbReference type="Pfam" id="PF00140">
    <property type="entry name" value="Sigma70_r1_2"/>
    <property type="match status" value="1"/>
</dbReference>
<dbReference type="Pfam" id="PF04545">
    <property type="entry name" value="Sigma70_r4"/>
    <property type="match status" value="1"/>
</dbReference>
<dbReference type="InterPro" id="IPR007630">
    <property type="entry name" value="RNA_pol_sigma70_r4"/>
</dbReference>
<dbReference type="STRING" id="91360.SAMN05660330_01802"/>
<dbReference type="PRINTS" id="PR00046">
    <property type="entry name" value="SIGMA70FCT"/>
</dbReference>
<dbReference type="Gene3D" id="1.20.140.160">
    <property type="match status" value="1"/>
</dbReference>
<evidence type="ECO:0000259" key="7">
    <source>
        <dbReference type="PROSITE" id="PS00716"/>
    </source>
</evidence>
<dbReference type="InterPro" id="IPR000943">
    <property type="entry name" value="RNA_pol_sigma70"/>
</dbReference>
<keyword evidence="5" id="KW-0804">Transcription</keyword>
<dbReference type="InterPro" id="IPR013324">
    <property type="entry name" value="RNA_pol_sigma_r3/r4-like"/>
</dbReference>
<dbReference type="GO" id="GO:0016987">
    <property type="term" value="F:sigma factor activity"/>
    <property type="evidence" value="ECO:0007669"/>
    <property type="project" value="UniProtKB-KW"/>
</dbReference>
<dbReference type="RefSeq" id="WP_092222043.1">
    <property type="nucleotide sequence ID" value="NZ_FNJI01000010.1"/>
</dbReference>
<keyword evidence="9" id="KW-1185">Reference proteome</keyword>
<feature type="domain" description="RNA polymerase sigma-70" evidence="7">
    <location>
        <begin position="286"/>
        <end position="312"/>
    </location>
</feature>
<proteinExistence type="inferred from homology"/>
<dbReference type="PROSITE" id="PS00716">
    <property type="entry name" value="SIGMA70_2"/>
    <property type="match status" value="1"/>
</dbReference>
<dbReference type="InterPro" id="IPR050813">
    <property type="entry name" value="Sigma-70_Factor"/>
</dbReference>
<feature type="compositionally biased region" description="Basic and acidic residues" evidence="6">
    <location>
        <begin position="224"/>
        <end position="233"/>
    </location>
</feature>
<organism evidence="8 9">
    <name type="scientific">Desulforhopalus singaporensis</name>
    <dbReference type="NCBI Taxonomy" id="91360"/>
    <lineage>
        <taxon>Bacteria</taxon>
        <taxon>Pseudomonadati</taxon>
        <taxon>Thermodesulfobacteriota</taxon>
        <taxon>Desulfobulbia</taxon>
        <taxon>Desulfobulbales</taxon>
        <taxon>Desulfocapsaceae</taxon>
        <taxon>Desulforhopalus</taxon>
    </lineage>
</organism>
<dbReference type="InterPro" id="IPR013325">
    <property type="entry name" value="RNA_pol_sigma_r2"/>
</dbReference>
<dbReference type="GO" id="GO:0003677">
    <property type="term" value="F:DNA binding"/>
    <property type="evidence" value="ECO:0007669"/>
    <property type="project" value="UniProtKB-KW"/>
</dbReference>
<feature type="region of interest" description="Disordered" evidence="6">
    <location>
        <begin position="221"/>
        <end position="241"/>
    </location>
</feature>
<evidence type="ECO:0000256" key="4">
    <source>
        <dbReference type="ARBA" id="ARBA00023125"/>
    </source>
</evidence>
<gene>
    <name evidence="8" type="ORF">SAMN05660330_01802</name>
</gene>
<evidence type="ECO:0000256" key="3">
    <source>
        <dbReference type="ARBA" id="ARBA00023082"/>
    </source>
</evidence>
<evidence type="ECO:0000256" key="6">
    <source>
        <dbReference type="SAM" id="MobiDB-lite"/>
    </source>
</evidence>
<dbReference type="Gene3D" id="1.20.120.1810">
    <property type="match status" value="1"/>
</dbReference>
<dbReference type="AlphaFoldDB" id="A0A1H0PXD0"/>
<evidence type="ECO:0000313" key="9">
    <source>
        <dbReference type="Proteomes" id="UP000199073"/>
    </source>
</evidence>
<accession>A0A1H0PXD0</accession>
<keyword evidence="3" id="KW-0731">Sigma factor</keyword>
<dbReference type="InterPro" id="IPR007627">
    <property type="entry name" value="RNA_pol_sigma70_r2"/>
</dbReference>
<evidence type="ECO:0000256" key="5">
    <source>
        <dbReference type="ARBA" id="ARBA00023163"/>
    </source>
</evidence>
<reference evidence="8 9" key="1">
    <citation type="submission" date="2016-10" db="EMBL/GenBank/DDBJ databases">
        <authorList>
            <person name="de Groot N.N."/>
        </authorList>
    </citation>
    <scope>NUCLEOTIDE SEQUENCE [LARGE SCALE GENOMIC DNA]</scope>
    <source>
        <strain evidence="8 9">DSM 12130</strain>
    </source>
</reference>
<keyword evidence="2" id="KW-0805">Transcription regulation</keyword>
<dbReference type="GO" id="GO:0006352">
    <property type="term" value="P:DNA-templated transcription initiation"/>
    <property type="evidence" value="ECO:0007669"/>
    <property type="project" value="InterPro"/>
</dbReference>
<evidence type="ECO:0000256" key="1">
    <source>
        <dbReference type="ARBA" id="ARBA00007788"/>
    </source>
</evidence>